<reference evidence="1" key="1">
    <citation type="submission" date="2014-09" db="EMBL/GenBank/DDBJ databases">
        <authorList>
            <person name="Magalhaes I.L.F."/>
            <person name="Oliveira U."/>
            <person name="Santos F.R."/>
            <person name="Vidigal T.H.D.A."/>
            <person name="Brescovit A.D."/>
            <person name="Santos A.J."/>
        </authorList>
    </citation>
    <scope>NUCLEOTIDE SEQUENCE</scope>
    <source>
        <tissue evidence="1">Shoot tissue taken approximately 20 cm above the soil surface</tissue>
    </source>
</reference>
<proteinExistence type="predicted"/>
<organism evidence="1">
    <name type="scientific">Arundo donax</name>
    <name type="common">Giant reed</name>
    <name type="synonym">Donax arundinaceus</name>
    <dbReference type="NCBI Taxonomy" id="35708"/>
    <lineage>
        <taxon>Eukaryota</taxon>
        <taxon>Viridiplantae</taxon>
        <taxon>Streptophyta</taxon>
        <taxon>Embryophyta</taxon>
        <taxon>Tracheophyta</taxon>
        <taxon>Spermatophyta</taxon>
        <taxon>Magnoliopsida</taxon>
        <taxon>Liliopsida</taxon>
        <taxon>Poales</taxon>
        <taxon>Poaceae</taxon>
        <taxon>PACMAD clade</taxon>
        <taxon>Arundinoideae</taxon>
        <taxon>Arundineae</taxon>
        <taxon>Arundo</taxon>
    </lineage>
</organism>
<dbReference type="EMBL" id="GBRH01282487">
    <property type="protein sequence ID" value="JAD15408.1"/>
    <property type="molecule type" value="Transcribed_RNA"/>
</dbReference>
<reference evidence="1" key="2">
    <citation type="journal article" date="2015" name="Data Brief">
        <title>Shoot transcriptome of the giant reed, Arundo donax.</title>
        <authorList>
            <person name="Barrero R.A."/>
            <person name="Guerrero F.D."/>
            <person name="Moolhuijzen P."/>
            <person name="Goolsby J.A."/>
            <person name="Tidwell J."/>
            <person name="Bellgard S.E."/>
            <person name="Bellgard M.I."/>
        </authorList>
    </citation>
    <scope>NUCLEOTIDE SEQUENCE</scope>
    <source>
        <tissue evidence="1">Shoot tissue taken approximately 20 cm above the soil surface</tissue>
    </source>
</reference>
<protein>
    <submittedName>
        <fullName evidence="1">Uncharacterized protein</fullName>
    </submittedName>
</protein>
<evidence type="ECO:0000313" key="1">
    <source>
        <dbReference type="EMBL" id="JAD15408.1"/>
    </source>
</evidence>
<name>A0A0A8XRJ8_ARUDO</name>
<dbReference type="AlphaFoldDB" id="A0A0A8XRJ8"/>
<sequence length="24" mass="2809">MHSIHHTTRPIGLKLHIDRTCKTI</sequence>
<accession>A0A0A8XRJ8</accession>